<evidence type="ECO:0000313" key="3">
    <source>
        <dbReference type="Proteomes" id="UP001600107"/>
    </source>
</evidence>
<feature type="coiled-coil region" evidence="1">
    <location>
        <begin position="52"/>
        <end position="79"/>
    </location>
</feature>
<name>A0ABW6I977_9FLAO</name>
<evidence type="ECO:0000313" key="2">
    <source>
        <dbReference type="EMBL" id="MFE3872487.1"/>
    </source>
</evidence>
<reference evidence="2 3" key="1">
    <citation type="submission" date="2024-06" db="EMBL/GenBank/DDBJ databases">
        <title>Flavobacterium spp. isolated from glacier.</title>
        <authorList>
            <person name="Han D."/>
        </authorList>
    </citation>
    <scope>NUCLEOTIDE SEQUENCE [LARGE SCALE GENOMIC DNA]</scope>
    <source>
        <strain evidence="2 3">ZS1P70</strain>
    </source>
</reference>
<comment type="caution">
    <text evidence="2">The sequence shown here is derived from an EMBL/GenBank/DDBJ whole genome shotgun (WGS) entry which is preliminary data.</text>
</comment>
<gene>
    <name evidence="2" type="ORF">ACFX5F_14770</name>
</gene>
<dbReference type="EMBL" id="JBHZPY010000015">
    <property type="protein sequence ID" value="MFE3872487.1"/>
    <property type="molecule type" value="Genomic_DNA"/>
</dbReference>
<keyword evidence="1" id="KW-0175">Coiled coil</keyword>
<proteinExistence type="predicted"/>
<organism evidence="2 3">
    <name type="scientific">Flavobacterium zhoui</name>
    <dbReference type="NCBI Taxonomy" id="3230414"/>
    <lineage>
        <taxon>Bacteria</taxon>
        <taxon>Pseudomonadati</taxon>
        <taxon>Bacteroidota</taxon>
        <taxon>Flavobacteriia</taxon>
        <taxon>Flavobacteriales</taxon>
        <taxon>Flavobacteriaceae</taxon>
        <taxon>Flavobacterium</taxon>
    </lineage>
</organism>
<evidence type="ECO:0000256" key="1">
    <source>
        <dbReference type="SAM" id="Coils"/>
    </source>
</evidence>
<protein>
    <submittedName>
        <fullName evidence="2">Uncharacterized protein</fullName>
    </submittedName>
</protein>
<dbReference type="Proteomes" id="UP001600107">
    <property type="component" value="Unassembled WGS sequence"/>
</dbReference>
<dbReference type="RefSeq" id="WP_379852797.1">
    <property type="nucleotide sequence ID" value="NZ_JBHZPY010000015.1"/>
</dbReference>
<sequence length="96" mass="11103">MNINQKQIVQDSLEAIKSTDIEQHLIAAYPTEADFSKINISKYSAAEFLFLFNKMISQLEELIENIKTLKNQINQLGWSLDYHSKHNLPSYSLKSK</sequence>
<accession>A0ABW6I977</accession>
<keyword evidence="3" id="KW-1185">Reference proteome</keyword>